<keyword evidence="3" id="KW-0413">Isomerase</keyword>
<dbReference type="GO" id="GO:0046872">
    <property type="term" value="F:metal ion binding"/>
    <property type="evidence" value="ECO:0007669"/>
    <property type="project" value="InterPro"/>
</dbReference>
<evidence type="ECO:0000313" key="3">
    <source>
        <dbReference type="EMBL" id="MBB4676852.1"/>
    </source>
</evidence>
<evidence type="ECO:0000313" key="4">
    <source>
        <dbReference type="Proteomes" id="UP000533598"/>
    </source>
</evidence>
<dbReference type="EMBL" id="JACHMH010000001">
    <property type="protein sequence ID" value="MBB4676852.1"/>
    <property type="molecule type" value="Genomic_DNA"/>
</dbReference>
<proteinExistence type="predicted"/>
<gene>
    <name evidence="3" type="ORF">HNR67_002970</name>
</gene>
<keyword evidence="3" id="KW-0670">Pyruvate</keyword>
<accession>A0A7W7FT46</accession>
<comment type="caution">
    <text evidence="3">The sequence shown here is derived from an EMBL/GenBank/DDBJ whole genome shotgun (WGS) entry which is preliminary data.</text>
</comment>
<dbReference type="SUPFAM" id="SSF109854">
    <property type="entry name" value="DinB/YfiT-like putative metalloenzymes"/>
    <property type="match status" value="1"/>
</dbReference>
<organism evidence="3 4">
    <name type="scientific">Crossiella cryophila</name>
    <dbReference type="NCBI Taxonomy" id="43355"/>
    <lineage>
        <taxon>Bacteria</taxon>
        <taxon>Bacillati</taxon>
        <taxon>Actinomycetota</taxon>
        <taxon>Actinomycetes</taxon>
        <taxon>Pseudonocardiales</taxon>
        <taxon>Pseudonocardiaceae</taxon>
        <taxon>Crossiella</taxon>
    </lineage>
</organism>
<dbReference type="NCBIfam" id="TIGR03083">
    <property type="entry name" value="maleylpyruvate isomerase family mycothiol-dependent enzyme"/>
    <property type="match status" value="1"/>
</dbReference>
<dbReference type="RefSeq" id="WP_221489900.1">
    <property type="nucleotide sequence ID" value="NZ_BAAAUI010000012.1"/>
</dbReference>
<evidence type="ECO:0000259" key="2">
    <source>
        <dbReference type="Pfam" id="PF11716"/>
    </source>
</evidence>
<dbReference type="GO" id="GO:0050077">
    <property type="term" value="F:maleylpyruvate isomerase activity"/>
    <property type="evidence" value="ECO:0007669"/>
    <property type="project" value="UniProtKB-EC"/>
</dbReference>
<dbReference type="Pfam" id="PF11716">
    <property type="entry name" value="MDMPI_N"/>
    <property type="match status" value="1"/>
</dbReference>
<protein>
    <submittedName>
        <fullName evidence="3">Maleylpyruvate isomerase</fullName>
        <ecNumber evidence="3">5.2.1.4</ecNumber>
    </submittedName>
</protein>
<keyword evidence="4" id="KW-1185">Reference proteome</keyword>
<dbReference type="Gene3D" id="1.20.120.450">
    <property type="entry name" value="dinb family like domain"/>
    <property type="match status" value="1"/>
</dbReference>
<feature type="domain" description="Mycothiol-dependent maleylpyruvate isomerase metal-binding" evidence="2">
    <location>
        <begin position="13"/>
        <end position="142"/>
    </location>
</feature>
<evidence type="ECO:0000256" key="1">
    <source>
        <dbReference type="SAM" id="MobiDB-lite"/>
    </source>
</evidence>
<dbReference type="AlphaFoldDB" id="A0A7W7FT46"/>
<dbReference type="InterPro" id="IPR034660">
    <property type="entry name" value="DinB/YfiT-like"/>
</dbReference>
<dbReference type="Proteomes" id="UP000533598">
    <property type="component" value="Unassembled WGS sequence"/>
</dbReference>
<feature type="compositionally biased region" description="Pro residues" evidence="1">
    <location>
        <begin position="198"/>
        <end position="207"/>
    </location>
</feature>
<name>A0A7W7FT46_9PSEU</name>
<dbReference type="InterPro" id="IPR024344">
    <property type="entry name" value="MDMPI_metal-binding"/>
</dbReference>
<dbReference type="EC" id="5.2.1.4" evidence="3"/>
<reference evidence="3 4" key="1">
    <citation type="submission" date="2020-08" db="EMBL/GenBank/DDBJ databases">
        <title>Sequencing the genomes of 1000 actinobacteria strains.</title>
        <authorList>
            <person name="Klenk H.-P."/>
        </authorList>
    </citation>
    <scope>NUCLEOTIDE SEQUENCE [LARGE SCALE GENOMIC DNA]</scope>
    <source>
        <strain evidence="3 4">DSM 44230</strain>
    </source>
</reference>
<sequence>MTPDLTKALHTANNRLRALARTGFDTAAPSALPGWTRGHVVAHLTNLAAAFTRQAEYAYQGAQIEVYDGGRPARDAAIEAAAHHPPELLLPTLHQSLDTLEATWNRSTPPDWQRPVTYRAGTLEDTALAWWRETEIHTTDLRLTYTPTDWPEAFTTYLTTYLQPRLPHPVSLQGTPTAIAAWLAGRVPPTPVTTTPGTPLPTLNPWP</sequence>
<dbReference type="InterPro" id="IPR017517">
    <property type="entry name" value="Maleyloyr_isom"/>
</dbReference>
<feature type="region of interest" description="Disordered" evidence="1">
    <location>
        <begin position="188"/>
        <end position="207"/>
    </location>
</feature>